<dbReference type="FunFam" id="1.10.3730.20:FF:000001">
    <property type="entry name" value="Quaternary ammonium compound resistance transporter SugE"/>
    <property type="match status" value="1"/>
</dbReference>
<sequence length="139" mass="14630">MAWICLIIAGLIEIVWAYFMKQSHGFTRLLPTLITAVFLLLSFFLLERGIRAFGIGMSYAVFTGIGIAGTTVLGIVLLGESVSVAKIISLLVLITGIIGLKFCEGESEEGNDGKSGDAAADGGKGAETDVLDGKECDAR</sequence>
<evidence type="ECO:0000313" key="10">
    <source>
        <dbReference type="EMBL" id="HIU95106.1"/>
    </source>
</evidence>
<comment type="similarity">
    <text evidence="7">Belongs to the drug/metabolite transporter (DMT) superfamily. Small multidrug resistance (SMR) (TC 2.A.7.1) family.</text>
</comment>
<evidence type="ECO:0000256" key="5">
    <source>
        <dbReference type="ARBA" id="ARBA00022989"/>
    </source>
</evidence>
<dbReference type="Pfam" id="PF00893">
    <property type="entry name" value="Multi_Drug_Res"/>
    <property type="match status" value="1"/>
</dbReference>
<feature type="region of interest" description="Disordered" evidence="8">
    <location>
        <begin position="106"/>
        <end position="139"/>
    </location>
</feature>
<reference evidence="10" key="2">
    <citation type="journal article" date="2021" name="PeerJ">
        <title>Extensive microbial diversity within the chicken gut microbiome revealed by metagenomics and culture.</title>
        <authorList>
            <person name="Gilroy R."/>
            <person name="Ravi A."/>
            <person name="Getino M."/>
            <person name="Pursley I."/>
            <person name="Horton D.L."/>
            <person name="Alikhan N.F."/>
            <person name="Baker D."/>
            <person name="Gharbi K."/>
            <person name="Hall N."/>
            <person name="Watson M."/>
            <person name="Adriaenssens E.M."/>
            <person name="Foster-Nyarko E."/>
            <person name="Jarju S."/>
            <person name="Secka A."/>
            <person name="Antonio M."/>
            <person name="Oren A."/>
            <person name="Chaudhuri R.R."/>
            <person name="La Ragione R."/>
            <person name="Hildebrand F."/>
            <person name="Pallen M.J."/>
        </authorList>
    </citation>
    <scope>NUCLEOTIDE SEQUENCE</scope>
    <source>
        <strain evidence="10">ChiSjej4B22-8349</strain>
    </source>
</reference>
<keyword evidence="4 7" id="KW-0812">Transmembrane</keyword>
<dbReference type="AlphaFoldDB" id="A0A9D1N547"/>
<dbReference type="Gene3D" id="1.10.3730.20">
    <property type="match status" value="1"/>
</dbReference>
<gene>
    <name evidence="10" type="ORF">IAD25_00145</name>
</gene>
<dbReference type="GO" id="GO:0005886">
    <property type="term" value="C:plasma membrane"/>
    <property type="evidence" value="ECO:0007669"/>
    <property type="project" value="UniProtKB-SubCell"/>
</dbReference>
<feature type="transmembrane region" description="Helical" evidence="9">
    <location>
        <begin position="27"/>
        <end position="46"/>
    </location>
</feature>
<keyword evidence="2" id="KW-0813">Transport</keyword>
<evidence type="ECO:0000256" key="4">
    <source>
        <dbReference type="ARBA" id="ARBA00022692"/>
    </source>
</evidence>
<protein>
    <submittedName>
        <fullName evidence="10">Multidrug efflux SMR transporter</fullName>
    </submittedName>
</protein>
<evidence type="ECO:0000256" key="8">
    <source>
        <dbReference type="SAM" id="MobiDB-lite"/>
    </source>
</evidence>
<dbReference type="InterPro" id="IPR000390">
    <property type="entry name" value="Small_drug/metabolite_transptr"/>
</dbReference>
<keyword evidence="6 9" id="KW-0472">Membrane</keyword>
<name>A0A9D1N547_9FIRM</name>
<evidence type="ECO:0000256" key="3">
    <source>
        <dbReference type="ARBA" id="ARBA00022475"/>
    </source>
</evidence>
<keyword evidence="3" id="KW-1003">Cell membrane</keyword>
<dbReference type="InterPro" id="IPR045324">
    <property type="entry name" value="Small_multidrug_res"/>
</dbReference>
<dbReference type="GO" id="GO:0022857">
    <property type="term" value="F:transmembrane transporter activity"/>
    <property type="evidence" value="ECO:0007669"/>
    <property type="project" value="InterPro"/>
</dbReference>
<reference evidence="10" key="1">
    <citation type="submission" date="2020-10" db="EMBL/GenBank/DDBJ databases">
        <authorList>
            <person name="Gilroy R."/>
        </authorList>
    </citation>
    <scope>NUCLEOTIDE SEQUENCE</scope>
    <source>
        <strain evidence="10">ChiSjej4B22-8349</strain>
    </source>
</reference>
<evidence type="ECO:0000313" key="11">
    <source>
        <dbReference type="Proteomes" id="UP000824130"/>
    </source>
</evidence>
<feature type="transmembrane region" description="Helical" evidence="9">
    <location>
        <begin position="58"/>
        <end position="78"/>
    </location>
</feature>
<evidence type="ECO:0000256" key="9">
    <source>
        <dbReference type="SAM" id="Phobius"/>
    </source>
</evidence>
<organism evidence="10 11">
    <name type="scientific">Candidatus Allocopromorpha excrementipullorum</name>
    <dbReference type="NCBI Taxonomy" id="2840743"/>
    <lineage>
        <taxon>Bacteria</taxon>
        <taxon>Bacillati</taxon>
        <taxon>Bacillota</taxon>
        <taxon>Clostridia</taxon>
        <taxon>Eubacteriales</taxon>
        <taxon>Eubacteriaceae</taxon>
        <taxon>Eubacteriaceae incertae sedis</taxon>
        <taxon>Candidatus Allocopromorpha</taxon>
    </lineage>
</organism>
<evidence type="ECO:0000256" key="2">
    <source>
        <dbReference type="ARBA" id="ARBA00022448"/>
    </source>
</evidence>
<dbReference type="SUPFAM" id="SSF103481">
    <property type="entry name" value="Multidrug resistance efflux transporter EmrE"/>
    <property type="match status" value="1"/>
</dbReference>
<dbReference type="PANTHER" id="PTHR30561">
    <property type="entry name" value="SMR FAMILY PROTON-DEPENDENT DRUG EFFLUX TRANSPORTER SUGE"/>
    <property type="match status" value="1"/>
</dbReference>
<accession>A0A9D1N547</accession>
<feature type="transmembrane region" description="Helical" evidence="9">
    <location>
        <begin position="84"/>
        <end position="103"/>
    </location>
</feature>
<dbReference type="InterPro" id="IPR037185">
    <property type="entry name" value="EmrE-like"/>
</dbReference>
<dbReference type="PANTHER" id="PTHR30561:SF21">
    <property type="entry name" value="MOLECULAR CHAPERONE"/>
    <property type="match status" value="1"/>
</dbReference>
<feature type="compositionally biased region" description="Basic and acidic residues" evidence="8">
    <location>
        <begin position="124"/>
        <end position="139"/>
    </location>
</feature>
<dbReference type="Proteomes" id="UP000824130">
    <property type="component" value="Unassembled WGS sequence"/>
</dbReference>
<comment type="caution">
    <text evidence="10">The sequence shown here is derived from an EMBL/GenBank/DDBJ whole genome shotgun (WGS) entry which is preliminary data.</text>
</comment>
<dbReference type="EMBL" id="DVOB01000003">
    <property type="protein sequence ID" value="HIU95106.1"/>
    <property type="molecule type" value="Genomic_DNA"/>
</dbReference>
<comment type="subcellular location">
    <subcellularLocation>
        <location evidence="1 7">Cell membrane</location>
        <topology evidence="1 7">Multi-pass membrane protein</topology>
    </subcellularLocation>
</comment>
<proteinExistence type="inferred from homology"/>
<keyword evidence="5 9" id="KW-1133">Transmembrane helix</keyword>
<evidence type="ECO:0000256" key="7">
    <source>
        <dbReference type="RuleBase" id="RU003942"/>
    </source>
</evidence>
<evidence type="ECO:0000256" key="1">
    <source>
        <dbReference type="ARBA" id="ARBA00004651"/>
    </source>
</evidence>
<evidence type="ECO:0000256" key="6">
    <source>
        <dbReference type="ARBA" id="ARBA00023136"/>
    </source>
</evidence>